<protein>
    <submittedName>
        <fullName evidence="5">AraC family transcriptional regulator</fullName>
    </submittedName>
</protein>
<accession>A0A3S2U5V6</accession>
<dbReference type="Proteomes" id="UP000288178">
    <property type="component" value="Unassembled WGS sequence"/>
</dbReference>
<reference evidence="5 6" key="1">
    <citation type="submission" date="2019-01" db="EMBL/GenBank/DDBJ databases">
        <authorList>
            <person name="Chen W.-M."/>
        </authorList>
    </citation>
    <scope>NUCLEOTIDE SEQUENCE [LARGE SCALE GENOMIC DNA]</scope>
    <source>
        <strain evidence="5 6">ICH-3</strain>
    </source>
</reference>
<keyword evidence="3" id="KW-0804">Transcription</keyword>
<dbReference type="SMART" id="SM00342">
    <property type="entry name" value="HTH_ARAC"/>
    <property type="match status" value="1"/>
</dbReference>
<name>A0A3S2U5V6_9BURK</name>
<dbReference type="GO" id="GO:0003700">
    <property type="term" value="F:DNA-binding transcription factor activity"/>
    <property type="evidence" value="ECO:0007669"/>
    <property type="project" value="InterPro"/>
</dbReference>
<dbReference type="PANTHER" id="PTHR47893:SF1">
    <property type="entry name" value="REGULATORY PROTEIN PCHR"/>
    <property type="match status" value="1"/>
</dbReference>
<keyword evidence="2" id="KW-0238">DNA-binding</keyword>
<evidence type="ECO:0000313" key="6">
    <source>
        <dbReference type="Proteomes" id="UP000288178"/>
    </source>
</evidence>
<keyword evidence="1" id="KW-0805">Transcription regulation</keyword>
<dbReference type="InterPro" id="IPR053142">
    <property type="entry name" value="PchR_regulatory_protein"/>
</dbReference>
<dbReference type="Pfam" id="PF12833">
    <property type="entry name" value="HTH_18"/>
    <property type="match status" value="1"/>
</dbReference>
<dbReference type="GO" id="GO:0043565">
    <property type="term" value="F:sequence-specific DNA binding"/>
    <property type="evidence" value="ECO:0007669"/>
    <property type="project" value="InterPro"/>
</dbReference>
<evidence type="ECO:0000259" key="4">
    <source>
        <dbReference type="PROSITE" id="PS01124"/>
    </source>
</evidence>
<organism evidence="5 6">
    <name type="scientific">Rubrivivax albus</name>
    <dbReference type="NCBI Taxonomy" id="2499835"/>
    <lineage>
        <taxon>Bacteria</taxon>
        <taxon>Pseudomonadati</taxon>
        <taxon>Pseudomonadota</taxon>
        <taxon>Betaproteobacteria</taxon>
        <taxon>Burkholderiales</taxon>
        <taxon>Sphaerotilaceae</taxon>
        <taxon>Rubrivivax</taxon>
    </lineage>
</organism>
<dbReference type="EMBL" id="SACT01000001">
    <property type="protein sequence ID" value="RVT54388.1"/>
    <property type="molecule type" value="Genomic_DNA"/>
</dbReference>
<dbReference type="AlphaFoldDB" id="A0A3S2U5V6"/>
<dbReference type="PROSITE" id="PS01124">
    <property type="entry name" value="HTH_ARAC_FAMILY_2"/>
    <property type="match status" value="1"/>
</dbReference>
<dbReference type="OrthoDB" id="185346at2"/>
<keyword evidence="6" id="KW-1185">Reference proteome</keyword>
<feature type="domain" description="HTH araC/xylS-type" evidence="4">
    <location>
        <begin position="263"/>
        <end position="361"/>
    </location>
</feature>
<evidence type="ECO:0000256" key="2">
    <source>
        <dbReference type="ARBA" id="ARBA00023125"/>
    </source>
</evidence>
<dbReference type="InterPro" id="IPR018060">
    <property type="entry name" value="HTH_AraC"/>
</dbReference>
<evidence type="ECO:0000313" key="5">
    <source>
        <dbReference type="EMBL" id="RVT54388.1"/>
    </source>
</evidence>
<gene>
    <name evidence="5" type="ORF">ENE75_05960</name>
</gene>
<dbReference type="SUPFAM" id="SSF46689">
    <property type="entry name" value="Homeodomain-like"/>
    <property type="match status" value="1"/>
</dbReference>
<dbReference type="PANTHER" id="PTHR47893">
    <property type="entry name" value="REGULATORY PROTEIN PCHR"/>
    <property type="match status" value="1"/>
</dbReference>
<evidence type="ECO:0000256" key="3">
    <source>
        <dbReference type="ARBA" id="ARBA00023163"/>
    </source>
</evidence>
<dbReference type="RefSeq" id="WP_128196551.1">
    <property type="nucleotide sequence ID" value="NZ_SACT01000001.1"/>
</dbReference>
<dbReference type="PROSITE" id="PS00041">
    <property type="entry name" value="HTH_ARAC_FAMILY_1"/>
    <property type="match status" value="1"/>
</dbReference>
<comment type="caution">
    <text evidence="5">The sequence shown here is derived from an EMBL/GenBank/DDBJ whole genome shotgun (WGS) entry which is preliminary data.</text>
</comment>
<evidence type="ECO:0000256" key="1">
    <source>
        <dbReference type="ARBA" id="ARBA00023015"/>
    </source>
</evidence>
<dbReference type="InterPro" id="IPR009057">
    <property type="entry name" value="Homeodomain-like_sf"/>
</dbReference>
<dbReference type="InterPro" id="IPR018062">
    <property type="entry name" value="HTH_AraC-typ_CS"/>
</dbReference>
<dbReference type="Gene3D" id="1.10.10.60">
    <property type="entry name" value="Homeodomain-like"/>
    <property type="match status" value="1"/>
</dbReference>
<sequence>MAVIWRTRLTESDLRHARSSAQHRHEHAADAIAQLLGDRKRLPRAWTTTGGAEIIDVGPGVVRLRGRLEKTAWQGLVCRLSHGMDLAVVEMDPTTPLCISSEGNNEFVLHVVVAGRLEVERTAEGDGEGAQAGAHAFAAGQASLSIREPGRTYAAHLPAGSPFRVIRLSCAPQRLADDFGLPGGVDRLREVFAAPQVMPLDRAAVKTANEIIGTDPASPLGTMLLEGKALELLGNLMLPWLARAEQPPSDARQAKWQDQQRLATARSLVELHLEDALSIPALAVRVATTETKLRKLYRQHFGVSISEHRMQLRMDRAMKLLQEGLHTVSEIAYLTGYKHHSSFTAAFSSYFGCSPSAINARMERDRAAPSTDA</sequence>
<proteinExistence type="predicted"/>